<dbReference type="RefSeq" id="WP_284351574.1">
    <property type="nucleotide sequence ID" value="NZ_BRXS01000005.1"/>
</dbReference>
<protein>
    <submittedName>
        <fullName evidence="2">Uncharacterized protein</fullName>
    </submittedName>
</protein>
<keyword evidence="1" id="KW-0732">Signal</keyword>
<dbReference type="EMBL" id="BRXS01000005">
    <property type="protein sequence ID" value="GLC27128.1"/>
    <property type="molecule type" value="Genomic_DNA"/>
</dbReference>
<feature type="signal peptide" evidence="1">
    <location>
        <begin position="1"/>
        <end position="19"/>
    </location>
</feature>
<gene>
    <name evidence="2" type="ORF">rosag_36410</name>
</gene>
<accession>A0AA37QJU4</accession>
<reference evidence="2" key="1">
    <citation type="submission" date="2022-08" db="EMBL/GenBank/DDBJ databases">
        <title>Draft genome sequencing of Roseisolibacter agri AW1220.</title>
        <authorList>
            <person name="Tobiishi Y."/>
            <person name="Tonouchi A."/>
        </authorList>
    </citation>
    <scope>NUCLEOTIDE SEQUENCE</scope>
    <source>
        <strain evidence="2">AW1220</strain>
    </source>
</reference>
<evidence type="ECO:0000256" key="1">
    <source>
        <dbReference type="SAM" id="SignalP"/>
    </source>
</evidence>
<feature type="chain" id="PRO_5041250698" evidence="1">
    <location>
        <begin position="20"/>
        <end position="150"/>
    </location>
</feature>
<comment type="caution">
    <text evidence="2">The sequence shown here is derived from an EMBL/GenBank/DDBJ whole genome shotgun (WGS) entry which is preliminary data.</text>
</comment>
<sequence length="150" mass="15422">MIASPLSLAMLAAAALASATRPAPHASPRAQDVKVVATLVASSGGRLQGTLTLTKGRKDGETRARVEILNGPANAQLGWIIRKGQCGERGAELGPIAAYRPLQTRGDGSMTLAVNLPIALPSGDAYHVDILQERGSDVVIACGGLSEDSK</sequence>
<name>A0AA37QJU4_9BACT</name>
<dbReference type="AlphaFoldDB" id="A0AA37QJU4"/>
<evidence type="ECO:0000313" key="2">
    <source>
        <dbReference type="EMBL" id="GLC27128.1"/>
    </source>
</evidence>
<evidence type="ECO:0000313" key="3">
    <source>
        <dbReference type="Proteomes" id="UP001161325"/>
    </source>
</evidence>
<dbReference type="Proteomes" id="UP001161325">
    <property type="component" value="Unassembled WGS sequence"/>
</dbReference>
<proteinExistence type="predicted"/>
<keyword evidence="3" id="KW-1185">Reference proteome</keyword>
<organism evidence="2 3">
    <name type="scientific">Roseisolibacter agri</name>
    <dbReference type="NCBI Taxonomy" id="2014610"/>
    <lineage>
        <taxon>Bacteria</taxon>
        <taxon>Pseudomonadati</taxon>
        <taxon>Gemmatimonadota</taxon>
        <taxon>Gemmatimonadia</taxon>
        <taxon>Gemmatimonadales</taxon>
        <taxon>Gemmatimonadaceae</taxon>
        <taxon>Roseisolibacter</taxon>
    </lineage>
</organism>